<sequence length="133" mass="14889">MLRLVVILITCLILMNLAKALAVGLILLAFLVKKKLGHMDRAKWEAYFVKVQGKGIIVRGVLLVFLSMGLMAGAGFWVFGLLKVSYPGVLSMVLFCVGMGGLLIRGFVHRKLLMEKLERICFEDEKEKESVYL</sequence>
<keyword evidence="1" id="KW-0472">Membrane</keyword>
<dbReference type="Proteomes" id="UP001314681">
    <property type="component" value="Unassembled WGS sequence"/>
</dbReference>
<organism evidence="2 3">
    <name type="scientific">Diplocloster modestus</name>
    <dbReference type="NCBI Taxonomy" id="2850322"/>
    <lineage>
        <taxon>Bacteria</taxon>
        <taxon>Bacillati</taxon>
        <taxon>Bacillota</taxon>
        <taxon>Clostridia</taxon>
        <taxon>Lachnospirales</taxon>
        <taxon>Lachnospiraceae</taxon>
        <taxon>Diplocloster</taxon>
    </lineage>
</organism>
<keyword evidence="1" id="KW-0812">Transmembrane</keyword>
<dbReference type="EMBL" id="JAHQCX010000004">
    <property type="protein sequence ID" value="MBU9726089.1"/>
    <property type="molecule type" value="Genomic_DNA"/>
</dbReference>
<reference evidence="2 3" key="1">
    <citation type="submission" date="2021-06" db="EMBL/GenBank/DDBJ databases">
        <title>Description of novel taxa of the family Lachnospiraceae.</title>
        <authorList>
            <person name="Chaplin A.V."/>
            <person name="Sokolova S.R."/>
            <person name="Pikina A.P."/>
            <person name="Korzhanova M."/>
            <person name="Belova V."/>
            <person name="Korostin D."/>
            <person name="Efimov B.A."/>
        </authorList>
    </citation>
    <scope>NUCLEOTIDE SEQUENCE [LARGE SCALE GENOMIC DNA]</scope>
    <source>
        <strain evidence="2 3">ASD4241</strain>
    </source>
</reference>
<feature type="transmembrane region" description="Helical" evidence="1">
    <location>
        <begin position="88"/>
        <end position="108"/>
    </location>
</feature>
<feature type="transmembrane region" description="Helical" evidence="1">
    <location>
        <begin position="6"/>
        <end position="32"/>
    </location>
</feature>
<gene>
    <name evidence="2" type="ORF">KTH90_08685</name>
</gene>
<keyword evidence="3" id="KW-1185">Reference proteome</keyword>
<accession>A0ABS6K6D1</accession>
<evidence type="ECO:0000256" key="1">
    <source>
        <dbReference type="SAM" id="Phobius"/>
    </source>
</evidence>
<dbReference type="RefSeq" id="WP_158350326.1">
    <property type="nucleotide sequence ID" value="NZ_JAHQCX010000004.1"/>
</dbReference>
<comment type="caution">
    <text evidence="2">The sequence shown here is derived from an EMBL/GenBank/DDBJ whole genome shotgun (WGS) entry which is preliminary data.</text>
</comment>
<proteinExistence type="predicted"/>
<feature type="transmembrane region" description="Helical" evidence="1">
    <location>
        <begin position="60"/>
        <end position="82"/>
    </location>
</feature>
<keyword evidence="1" id="KW-1133">Transmembrane helix</keyword>
<evidence type="ECO:0000313" key="2">
    <source>
        <dbReference type="EMBL" id="MBU9726089.1"/>
    </source>
</evidence>
<name>A0ABS6K6D1_9FIRM</name>
<evidence type="ECO:0000313" key="3">
    <source>
        <dbReference type="Proteomes" id="UP001314681"/>
    </source>
</evidence>
<protein>
    <submittedName>
        <fullName evidence="2">Uncharacterized protein</fullName>
    </submittedName>
</protein>